<dbReference type="PANTHER" id="PTHR48081">
    <property type="entry name" value="AB HYDROLASE SUPERFAMILY PROTEIN C4A8.06C"/>
    <property type="match status" value="1"/>
</dbReference>
<feature type="domain" description="BD-FAE-like" evidence="3">
    <location>
        <begin position="34"/>
        <end position="140"/>
    </location>
</feature>
<dbReference type="GO" id="GO:0006508">
    <property type="term" value="P:proteolysis"/>
    <property type="evidence" value="ECO:0007669"/>
    <property type="project" value="InterPro"/>
</dbReference>
<dbReference type="PANTHER" id="PTHR48081:SF3">
    <property type="entry name" value="ALPHA_BETA HYDROLASE FOLD-3 DOMAIN-CONTAINING PROTEIN"/>
    <property type="match status" value="1"/>
</dbReference>
<dbReference type="GO" id="GO:0008236">
    <property type="term" value="F:serine-type peptidase activity"/>
    <property type="evidence" value="ECO:0007669"/>
    <property type="project" value="InterPro"/>
</dbReference>
<dbReference type="SUPFAM" id="SSF53474">
    <property type="entry name" value="alpha/beta-Hydrolases"/>
    <property type="match status" value="1"/>
</dbReference>
<dbReference type="OrthoDB" id="19653at2759"/>
<sequence>MAQNLPPHTTVVYKKIDVKFDFYPPSIGSGSAGEELRVPVVVYFHGGGLTVGNRESWFPYWLHKRSVNLGFAFISVDYQLLPPATGHGILSDIQDFFSYIRTPGVTFRVGGGVRIRVDTDKIGVAGSSSGGLCAYLAATVIEPKPRALLSMYGMGGDVLTPYYIEPKSEVFVPGREILNPEDFKEFIHPFSLPVTTSSELQYYPDDHPTPGIPANPRMYLARLYFQLGTYLDYYTGDHAPSLSEALRNKRGEVSSSSGRERMLSPEEWGKPLIPRRHQVLFPQLSVTPDWPEVFLIHGTKDYQVYLHESQHLKDLLEAAGVKVTLREIEGQGHSFDYRAGAEDEFGWLFDEVGEFLKDKLGHGI</sequence>
<dbReference type="Pfam" id="PF00326">
    <property type="entry name" value="Peptidase_S9"/>
    <property type="match status" value="1"/>
</dbReference>
<feature type="domain" description="Peptidase S9 prolyl oligopeptidase catalytic" evidence="2">
    <location>
        <begin position="290"/>
        <end position="337"/>
    </location>
</feature>
<evidence type="ECO:0000313" key="5">
    <source>
        <dbReference type="Proteomes" id="UP000807342"/>
    </source>
</evidence>
<keyword evidence="1" id="KW-0378">Hydrolase</keyword>
<evidence type="ECO:0000259" key="2">
    <source>
        <dbReference type="Pfam" id="PF00326"/>
    </source>
</evidence>
<name>A0A9P5XEZ3_9AGAR</name>
<dbReference type="EMBL" id="MU151140">
    <property type="protein sequence ID" value="KAF9449114.1"/>
    <property type="molecule type" value="Genomic_DNA"/>
</dbReference>
<dbReference type="InterPro" id="IPR049492">
    <property type="entry name" value="BD-FAE-like_dom"/>
</dbReference>
<proteinExistence type="predicted"/>
<organism evidence="4 5">
    <name type="scientific">Macrolepiota fuliginosa MF-IS2</name>
    <dbReference type="NCBI Taxonomy" id="1400762"/>
    <lineage>
        <taxon>Eukaryota</taxon>
        <taxon>Fungi</taxon>
        <taxon>Dikarya</taxon>
        <taxon>Basidiomycota</taxon>
        <taxon>Agaricomycotina</taxon>
        <taxon>Agaricomycetes</taxon>
        <taxon>Agaricomycetidae</taxon>
        <taxon>Agaricales</taxon>
        <taxon>Agaricineae</taxon>
        <taxon>Agaricaceae</taxon>
        <taxon>Macrolepiota</taxon>
    </lineage>
</organism>
<reference evidence="4" key="1">
    <citation type="submission" date="2020-11" db="EMBL/GenBank/DDBJ databases">
        <authorList>
            <consortium name="DOE Joint Genome Institute"/>
            <person name="Ahrendt S."/>
            <person name="Riley R."/>
            <person name="Andreopoulos W."/>
            <person name="Labutti K."/>
            <person name="Pangilinan J."/>
            <person name="Ruiz-Duenas F.J."/>
            <person name="Barrasa J.M."/>
            <person name="Sanchez-Garcia M."/>
            <person name="Camarero S."/>
            <person name="Miyauchi S."/>
            <person name="Serrano A."/>
            <person name="Linde D."/>
            <person name="Babiker R."/>
            <person name="Drula E."/>
            <person name="Ayuso-Fernandez I."/>
            <person name="Pacheco R."/>
            <person name="Padilla G."/>
            <person name="Ferreira P."/>
            <person name="Barriuso J."/>
            <person name="Kellner H."/>
            <person name="Castanera R."/>
            <person name="Alfaro M."/>
            <person name="Ramirez L."/>
            <person name="Pisabarro A.G."/>
            <person name="Kuo A."/>
            <person name="Tritt A."/>
            <person name="Lipzen A."/>
            <person name="He G."/>
            <person name="Yan M."/>
            <person name="Ng V."/>
            <person name="Cullen D."/>
            <person name="Martin F."/>
            <person name="Rosso M.-N."/>
            <person name="Henrissat B."/>
            <person name="Hibbett D."/>
            <person name="Martinez A.T."/>
            <person name="Grigoriev I.V."/>
        </authorList>
    </citation>
    <scope>NUCLEOTIDE SEQUENCE</scope>
    <source>
        <strain evidence="4">MF-IS2</strain>
    </source>
</reference>
<dbReference type="Proteomes" id="UP000807342">
    <property type="component" value="Unassembled WGS sequence"/>
</dbReference>
<dbReference type="InterPro" id="IPR001375">
    <property type="entry name" value="Peptidase_S9_cat"/>
</dbReference>
<comment type="caution">
    <text evidence="4">The sequence shown here is derived from an EMBL/GenBank/DDBJ whole genome shotgun (WGS) entry which is preliminary data.</text>
</comment>
<dbReference type="Gene3D" id="3.40.50.1820">
    <property type="entry name" value="alpha/beta hydrolase"/>
    <property type="match status" value="1"/>
</dbReference>
<dbReference type="InterPro" id="IPR029058">
    <property type="entry name" value="AB_hydrolase_fold"/>
</dbReference>
<dbReference type="Pfam" id="PF20434">
    <property type="entry name" value="BD-FAE"/>
    <property type="match status" value="1"/>
</dbReference>
<evidence type="ECO:0000259" key="3">
    <source>
        <dbReference type="Pfam" id="PF20434"/>
    </source>
</evidence>
<accession>A0A9P5XEZ3</accession>
<keyword evidence="5" id="KW-1185">Reference proteome</keyword>
<protein>
    <submittedName>
        <fullName evidence="4">Alpha/beta-hydrolase</fullName>
    </submittedName>
</protein>
<gene>
    <name evidence="4" type="ORF">P691DRAFT_703754</name>
</gene>
<dbReference type="AlphaFoldDB" id="A0A9P5XEZ3"/>
<evidence type="ECO:0000313" key="4">
    <source>
        <dbReference type="EMBL" id="KAF9449114.1"/>
    </source>
</evidence>
<dbReference type="InterPro" id="IPR050300">
    <property type="entry name" value="GDXG_lipolytic_enzyme"/>
</dbReference>
<evidence type="ECO:0000256" key="1">
    <source>
        <dbReference type="ARBA" id="ARBA00022801"/>
    </source>
</evidence>